<sequence length="185" mass="20415">MAPIWVMVVWDGKQRDSVALSALQTAVTTYFTTTYPTDTLLRAFVTPDTTYVLISKDTVLYATNITATGTLISRMKVAPHGSGRFAQASLPASITTYLTTTYPGYVFQNAFSESDKGSIIGYSVFISANSTNYIIIFNSAGTFVSAKVVHKAWLFIIMINPQVPVIQGRGFILFNKKTFCLKIFF</sequence>
<keyword evidence="2" id="KW-1185">Reference proteome</keyword>
<evidence type="ECO:0000313" key="1">
    <source>
        <dbReference type="EMBL" id="MBB3054031.1"/>
    </source>
</evidence>
<name>A0A839S7E7_9SPHI</name>
<dbReference type="Proteomes" id="UP000539265">
    <property type="component" value="Unassembled WGS sequence"/>
</dbReference>
<evidence type="ECO:0000313" key="2">
    <source>
        <dbReference type="Proteomes" id="UP000539265"/>
    </source>
</evidence>
<dbReference type="EMBL" id="JACHWX010000001">
    <property type="protein sequence ID" value="MBB3054031.1"/>
    <property type="molecule type" value="Genomic_DNA"/>
</dbReference>
<comment type="caution">
    <text evidence="1">The sequence shown here is derived from an EMBL/GenBank/DDBJ whole genome shotgun (WGS) entry which is preliminary data.</text>
</comment>
<dbReference type="SUPFAM" id="SSF160574">
    <property type="entry name" value="BT0923-like"/>
    <property type="match status" value="1"/>
</dbReference>
<dbReference type="RefSeq" id="WP_096352195.1">
    <property type="nucleotide sequence ID" value="NZ_AP017313.1"/>
</dbReference>
<dbReference type="OrthoDB" id="787491at2"/>
<protein>
    <submittedName>
        <fullName evidence="1">Uncharacterized protein</fullName>
    </submittedName>
</protein>
<proteinExistence type="predicted"/>
<gene>
    <name evidence="1" type="ORF">FHS11_000435</name>
</gene>
<reference evidence="1" key="1">
    <citation type="submission" date="2020-08" db="EMBL/GenBank/DDBJ databases">
        <title>Genomic Encyclopedia of Type Strains, Phase III (KMG-III): the genomes of soil and plant-associated and newly described type strains.</title>
        <authorList>
            <person name="Whitman W."/>
        </authorList>
    </citation>
    <scope>NUCLEOTIDE SEQUENCE [LARGE SCALE GENOMIC DNA]</scope>
    <source>
        <strain evidence="1">CECT 8628</strain>
    </source>
</reference>
<dbReference type="AlphaFoldDB" id="A0A839S7E7"/>
<accession>A0A839S7E7</accession>
<organism evidence="1 2">
    <name type="scientific">Mucilaginibacter gotjawali</name>
    <dbReference type="NCBI Taxonomy" id="1550579"/>
    <lineage>
        <taxon>Bacteria</taxon>
        <taxon>Pseudomonadati</taxon>
        <taxon>Bacteroidota</taxon>
        <taxon>Sphingobacteriia</taxon>
        <taxon>Sphingobacteriales</taxon>
        <taxon>Sphingobacteriaceae</taxon>
        <taxon>Mucilaginibacter</taxon>
    </lineage>
</organism>